<keyword evidence="2" id="KW-1185">Reference proteome</keyword>
<evidence type="ECO:0000313" key="1">
    <source>
        <dbReference type="EMBL" id="KAL2518296.1"/>
    </source>
</evidence>
<evidence type="ECO:0000313" key="2">
    <source>
        <dbReference type="Proteomes" id="UP001604336"/>
    </source>
</evidence>
<gene>
    <name evidence="1" type="ORF">Adt_14543</name>
</gene>
<organism evidence="1 2">
    <name type="scientific">Abeliophyllum distichum</name>
    <dbReference type="NCBI Taxonomy" id="126358"/>
    <lineage>
        <taxon>Eukaryota</taxon>
        <taxon>Viridiplantae</taxon>
        <taxon>Streptophyta</taxon>
        <taxon>Embryophyta</taxon>
        <taxon>Tracheophyta</taxon>
        <taxon>Spermatophyta</taxon>
        <taxon>Magnoliopsida</taxon>
        <taxon>eudicotyledons</taxon>
        <taxon>Gunneridae</taxon>
        <taxon>Pentapetalae</taxon>
        <taxon>asterids</taxon>
        <taxon>lamiids</taxon>
        <taxon>Lamiales</taxon>
        <taxon>Oleaceae</taxon>
        <taxon>Forsythieae</taxon>
        <taxon>Abeliophyllum</taxon>
    </lineage>
</organism>
<comment type="caution">
    <text evidence="1">The sequence shown here is derived from an EMBL/GenBank/DDBJ whole genome shotgun (WGS) entry which is preliminary data.</text>
</comment>
<name>A0ABD1TZX8_9LAMI</name>
<proteinExistence type="predicted"/>
<accession>A0ABD1TZX8</accession>
<dbReference type="Proteomes" id="UP001604336">
    <property type="component" value="Unassembled WGS sequence"/>
</dbReference>
<protein>
    <submittedName>
        <fullName evidence="1">Uncharacterized protein</fullName>
    </submittedName>
</protein>
<dbReference type="AlphaFoldDB" id="A0ABD1TZX8"/>
<reference evidence="2" key="1">
    <citation type="submission" date="2024-07" db="EMBL/GenBank/DDBJ databases">
        <title>Two chromosome-level genome assemblies of Korean endemic species Abeliophyllum distichum and Forsythia ovata (Oleaceae).</title>
        <authorList>
            <person name="Jang H."/>
        </authorList>
    </citation>
    <scope>NUCLEOTIDE SEQUENCE [LARGE SCALE GENOMIC DNA]</scope>
</reference>
<dbReference type="EMBL" id="JBFOLK010000004">
    <property type="protein sequence ID" value="KAL2518296.1"/>
    <property type="molecule type" value="Genomic_DNA"/>
</dbReference>
<sequence length="165" mass="18096">MQTYNTRARHSYAKTKAIQISISSLHAAALSPLPKRRRSDRPVIPQNVDHHSMLCCRYASLHPRSIASLLGPPIWDSTKLQLGSFLTSKEHRLAAWPSHLGLGQTAAGLLSYFQVASPRCLALPLGTRPNCNWAPSLHPRSIASLLGPPTWDSAKLQLGSFLTSK</sequence>